<proteinExistence type="predicted"/>
<evidence type="ECO:0000313" key="2">
    <source>
        <dbReference type="EMBL" id="RTR28448.1"/>
    </source>
</evidence>
<keyword evidence="1" id="KW-1133">Transmembrane helix</keyword>
<keyword evidence="1" id="KW-0472">Membrane</keyword>
<feature type="transmembrane region" description="Helical" evidence="1">
    <location>
        <begin position="90"/>
        <end position="107"/>
    </location>
</feature>
<feature type="transmembrane region" description="Helical" evidence="1">
    <location>
        <begin position="127"/>
        <end position="146"/>
    </location>
</feature>
<dbReference type="RefSeq" id="WP_126410007.1">
    <property type="nucleotide sequence ID" value="NZ_RXNT01000015.1"/>
</dbReference>
<evidence type="ECO:0000256" key="1">
    <source>
        <dbReference type="SAM" id="Phobius"/>
    </source>
</evidence>
<sequence length="160" mass="18869">MIGLTISIIIFNAIALRKSRLTANQSLHIWIFTIAFQAIFDTIIEFKFHGYWYFSKEIDWRGLLAHTILLPPVNIMFLSYFPFQNNRGKQFIYIFLWTLGILLYEAVTLLPEPWGYFHSGWWKLWHSAAVDPILFLLLIGYFNWVLRLENRSKPGKVPGT</sequence>
<protein>
    <recommendedName>
        <fullName evidence="4">DUF1405 domain-containing protein</fullName>
    </recommendedName>
</protein>
<feature type="transmembrane region" description="Helical" evidence="1">
    <location>
        <begin position="27"/>
        <end position="44"/>
    </location>
</feature>
<name>A0A431VZ03_9BACI</name>
<comment type="caution">
    <text evidence="2">The sequence shown here is derived from an EMBL/GenBank/DDBJ whole genome shotgun (WGS) entry which is preliminary data.</text>
</comment>
<feature type="transmembrane region" description="Helical" evidence="1">
    <location>
        <begin position="64"/>
        <end position="83"/>
    </location>
</feature>
<evidence type="ECO:0000313" key="3">
    <source>
        <dbReference type="Proteomes" id="UP000271374"/>
    </source>
</evidence>
<dbReference type="OrthoDB" id="2627420at2"/>
<evidence type="ECO:0008006" key="4">
    <source>
        <dbReference type="Google" id="ProtNLM"/>
    </source>
</evidence>
<organism evidence="2 3">
    <name type="scientific">Bacillus yapensis</name>
    <dbReference type="NCBI Taxonomy" id="2492960"/>
    <lineage>
        <taxon>Bacteria</taxon>
        <taxon>Bacillati</taxon>
        <taxon>Bacillota</taxon>
        <taxon>Bacilli</taxon>
        <taxon>Bacillales</taxon>
        <taxon>Bacillaceae</taxon>
        <taxon>Bacillus</taxon>
    </lineage>
</organism>
<keyword evidence="3" id="KW-1185">Reference proteome</keyword>
<keyword evidence="1" id="KW-0812">Transmembrane</keyword>
<dbReference type="AlphaFoldDB" id="A0A431VZ03"/>
<reference evidence="2 3" key="1">
    <citation type="submission" date="2018-12" db="EMBL/GenBank/DDBJ databases">
        <title>Bacillus yapensis draft genome sequence.</title>
        <authorList>
            <person name="Yu L."/>
            <person name="Xu X."/>
            <person name="Tang X."/>
        </authorList>
    </citation>
    <scope>NUCLEOTIDE SEQUENCE [LARGE SCALE GENOMIC DNA]</scope>
    <source>
        <strain evidence="2 3">XXST-01</strain>
    </source>
</reference>
<dbReference type="Proteomes" id="UP000271374">
    <property type="component" value="Unassembled WGS sequence"/>
</dbReference>
<dbReference type="EMBL" id="RXNT01000015">
    <property type="protein sequence ID" value="RTR28448.1"/>
    <property type="molecule type" value="Genomic_DNA"/>
</dbReference>
<accession>A0A431VZ03</accession>
<gene>
    <name evidence="2" type="ORF">EKG37_17020</name>
</gene>